<dbReference type="EMBL" id="CAMXCT020000146">
    <property type="protein sequence ID" value="CAL1127978.1"/>
    <property type="molecule type" value="Genomic_DNA"/>
</dbReference>
<keyword evidence="1" id="KW-0904">Protein phosphatase</keyword>
<dbReference type="PANTHER" id="PTHR12320:SF1">
    <property type="entry name" value="PROTEIN PHOSPHATASE PTC7 HOMOLOG"/>
    <property type="match status" value="1"/>
</dbReference>
<dbReference type="SUPFAM" id="SSF81606">
    <property type="entry name" value="PP2C-like"/>
    <property type="match status" value="1"/>
</dbReference>
<evidence type="ECO:0000313" key="5">
    <source>
        <dbReference type="Proteomes" id="UP001152797"/>
    </source>
</evidence>
<comment type="catalytic activity">
    <reaction evidence="1">
        <text>O-phospho-L-threonyl-[protein] + H2O = L-threonyl-[protein] + phosphate</text>
        <dbReference type="Rhea" id="RHEA:47004"/>
        <dbReference type="Rhea" id="RHEA-COMP:11060"/>
        <dbReference type="Rhea" id="RHEA-COMP:11605"/>
        <dbReference type="ChEBI" id="CHEBI:15377"/>
        <dbReference type="ChEBI" id="CHEBI:30013"/>
        <dbReference type="ChEBI" id="CHEBI:43474"/>
        <dbReference type="ChEBI" id="CHEBI:61977"/>
        <dbReference type="EC" id="3.1.3.16"/>
    </reaction>
</comment>
<comment type="cofactor">
    <cofactor evidence="1">
        <name>Mg(2+)</name>
        <dbReference type="ChEBI" id="CHEBI:18420"/>
    </cofactor>
</comment>
<dbReference type="PROSITE" id="PS51746">
    <property type="entry name" value="PPM_2"/>
    <property type="match status" value="1"/>
</dbReference>
<keyword evidence="1" id="KW-0460">Magnesium</keyword>
<dbReference type="AlphaFoldDB" id="A0A9P1BLH9"/>
<keyword evidence="1" id="KW-0464">Manganese</keyword>
<comment type="similarity">
    <text evidence="1">Belongs to the PP2C family.</text>
</comment>
<dbReference type="OrthoDB" id="60843at2759"/>
<reference evidence="3" key="1">
    <citation type="submission" date="2022-10" db="EMBL/GenBank/DDBJ databases">
        <authorList>
            <person name="Chen Y."/>
            <person name="Dougan E. K."/>
            <person name="Chan C."/>
            <person name="Rhodes N."/>
            <person name="Thang M."/>
        </authorList>
    </citation>
    <scope>NUCLEOTIDE SEQUENCE</scope>
</reference>
<comment type="catalytic activity">
    <reaction evidence="1">
        <text>O-phospho-L-seryl-[protein] + H2O = L-seryl-[protein] + phosphate</text>
        <dbReference type="Rhea" id="RHEA:20629"/>
        <dbReference type="Rhea" id="RHEA-COMP:9863"/>
        <dbReference type="Rhea" id="RHEA-COMP:11604"/>
        <dbReference type="ChEBI" id="CHEBI:15377"/>
        <dbReference type="ChEBI" id="CHEBI:29999"/>
        <dbReference type="ChEBI" id="CHEBI:43474"/>
        <dbReference type="ChEBI" id="CHEBI:83421"/>
        <dbReference type="EC" id="3.1.3.16"/>
    </reaction>
</comment>
<evidence type="ECO:0000313" key="4">
    <source>
        <dbReference type="EMBL" id="CAL4761915.1"/>
    </source>
</evidence>
<organism evidence="3">
    <name type="scientific">Cladocopium goreaui</name>
    <dbReference type="NCBI Taxonomy" id="2562237"/>
    <lineage>
        <taxon>Eukaryota</taxon>
        <taxon>Sar</taxon>
        <taxon>Alveolata</taxon>
        <taxon>Dinophyceae</taxon>
        <taxon>Suessiales</taxon>
        <taxon>Symbiodiniaceae</taxon>
        <taxon>Cladocopium</taxon>
    </lineage>
</organism>
<dbReference type="GO" id="GO:0004722">
    <property type="term" value="F:protein serine/threonine phosphatase activity"/>
    <property type="evidence" value="ECO:0007669"/>
    <property type="project" value="UniProtKB-EC"/>
</dbReference>
<sequence length="327" mass="34978">MALRLAFTRRHLLRGRRVTGRHQAAIGARSRSFSDFITASDEGLGRLKLSFAAACLPHPDKVDKGGEDGYFACPSSRSFGVADGVGGWADSGVDPGLFARRLMRLCLEGIGDDESDLQEALLKATQRILKEKLEGGSTALLGQLNGTTMAILNLGDSGAMLLRPALRTPPGSDQPLLFPRVVFRSCDQTHYFNCPYQLGSGNAPVEAPDFIRVRVRTGDLVVAATDGVFDNLFDHQVQAIVAQQLGKAWSKGAPVTPHLSGLATSIAKQAQRIGQQEDHKDIITPFALAAHSEGLSFRGGKLDDTTVVVGLVCNDSDAGDSTLLHNF</sequence>
<dbReference type="EMBL" id="CAMXCT030000146">
    <property type="protein sequence ID" value="CAL4761915.1"/>
    <property type="molecule type" value="Genomic_DNA"/>
</dbReference>
<dbReference type="InterPro" id="IPR001932">
    <property type="entry name" value="PPM-type_phosphatase-like_dom"/>
</dbReference>
<dbReference type="SMART" id="SM00332">
    <property type="entry name" value="PP2Cc"/>
    <property type="match status" value="1"/>
</dbReference>
<keyword evidence="1" id="KW-0479">Metal-binding</keyword>
<dbReference type="EMBL" id="CAMXCT010000146">
    <property type="protein sequence ID" value="CAI3974603.1"/>
    <property type="molecule type" value="Genomic_DNA"/>
</dbReference>
<evidence type="ECO:0000313" key="3">
    <source>
        <dbReference type="EMBL" id="CAI3974603.1"/>
    </source>
</evidence>
<dbReference type="InterPro" id="IPR039123">
    <property type="entry name" value="PPTC7"/>
</dbReference>
<feature type="domain" description="PPM-type phosphatase" evidence="2">
    <location>
        <begin position="50"/>
        <end position="312"/>
    </location>
</feature>
<comment type="cofactor">
    <cofactor evidence="1">
        <name>Mn(2+)</name>
        <dbReference type="ChEBI" id="CHEBI:29035"/>
    </cofactor>
</comment>
<evidence type="ECO:0000256" key="1">
    <source>
        <dbReference type="RuleBase" id="RU366020"/>
    </source>
</evidence>
<evidence type="ECO:0000259" key="2">
    <source>
        <dbReference type="PROSITE" id="PS51746"/>
    </source>
</evidence>
<protein>
    <recommendedName>
        <fullName evidence="1">Protein phosphatase</fullName>
        <ecNumber evidence="1">3.1.3.16</ecNumber>
    </recommendedName>
</protein>
<dbReference type="SMART" id="SM00331">
    <property type="entry name" value="PP2C_SIG"/>
    <property type="match status" value="1"/>
</dbReference>
<keyword evidence="1" id="KW-0378">Hydrolase</keyword>
<accession>A0A9P1BLH9</accession>
<dbReference type="Proteomes" id="UP001152797">
    <property type="component" value="Unassembled WGS sequence"/>
</dbReference>
<dbReference type="InterPro" id="IPR036457">
    <property type="entry name" value="PPM-type-like_dom_sf"/>
</dbReference>
<dbReference type="Gene3D" id="3.60.40.10">
    <property type="entry name" value="PPM-type phosphatase domain"/>
    <property type="match status" value="1"/>
</dbReference>
<comment type="caution">
    <text evidence="3">The sequence shown here is derived from an EMBL/GenBank/DDBJ whole genome shotgun (WGS) entry which is preliminary data.</text>
</comment>
<dbReference type="EC" id="3.1.3.16" evidence="1"/>
<dbReference type="PANTHER" id="PTHR12320">
    <property type="entry name" value="PROTEIN PHOSPHATASE 2C"/>
    <property type="match status" value="1"/>
</dbReference>
<proteinExistence type="inferred from homology"/>
<keyword evidence="5" id="KW-1185">Reference proteome</keyword>
<name>A0A9P1BLH9_9DINO</name>
<dbReference type="GO" id="GO:0046872">
    <property type="term" value="F:metal ion binding"/>
    <property type="evidence" value="ECO:0007669"/>
    <property type="project" value="UniProtKB-UniRule"/>
</dbReference>
<reference evidence="4 5" key="2">
    <citation type="submission" date="2024-05" db="EMBL/GenBank/DDBJ databases">
        <authorList>
            <person name="Chen Y."/>
            <person name="Shah S."/>
            <person name="Dougan E. K."/>
            <person name="Thang M."/>
            <person name="Chan C."/>
        </authorList>
    </citation>
    <scope>NUCLEOTIDE SEQUENCE [LARGE SCALE GENOMIC DNA]</scope>
</reference>
<gene>
    <name evidence="3" type="ORF">C1SCF055_LOCUS2991</name>
</gene>